<dbReference type="AlphaFoldDB" id="A0AAD9XB73"/>
<evidence type="ECO:0000313" key="1">
    <source>
        <dbReference type="EMBL" id="KAK2656295.1"/>
    </source>
</evidence>
<evidence type="ECO:0000313" key="2">
    <source>
        <dbReference type="Proteomes" id="UP001280121"/>
    </source>
</evidence>
<sequence length="112" mass="12497">MPSDSSGRVTTARWNVVQSRWLEEDLLTVRGATTSGNRPWHEVDLGSTLHGAVVVGRSLGKISLSRGNCGPHTLRLIEYILAGRRPFDWSEDYMGIIREKMAVEIFCNSRPA</sequence>
<comment type="caution">
    <text evidence="1">The sequence shown here is derived from an EMBL/GenBank/DDBJ whole genome shotgun (WGS) entry which is preliminary data.</text>
</comment>
<keyword evidence="2" id="KW-1185">Reference proteome</keyword>
<dbReference type="EMBL" id="JANJYI010000003">
    <property type="protein sequence ID" value="KAK2656295.1"/>
    <property type="molecule type" value="Genomic_DNA"/>
</dbReference>
<protein>
    <submittedName>
        <fullName evidence="1">Uncharacterized protein</fullName>
    </submittedName>
</protein>
<proteinExistence type="predicted"/>
<name>A0AAD9XB73_9ROSI</name>
<organism evidence="1 2">
    <name type="scientific">Dipteronia dyeriana</name>
    <dbReference type="NCBI Taxonomy" id="168575"/>
    <lineage>
        <taxon>Eukaryota</taxon>
        <taxon>Viridiplantae</taxon>
        <taxon>Streptophyta</taxon>
        <taxon>Embryophyta</taxon>
        <taxon>Tracheophyta</taxon>
        <taxon>Spermatophyta</taxon>
        <taxon>Magnoliopsida</taxon>
        <taxon>eudicotyledons</taxon>
        <taxon>Gunneridae</taxon>
        <taxon>Pentapetalae</taxon>
        <taxon>rosids</taxon>
        <taxon>malvids</taxon>
        <taxon>Sapindales</taxon>
        <taxon>Sapindaceae</taxon>
        <taxon>Hippocastanoideae</taxon>
        <taxon>Acereae</taxon>
        <taxon>Dipteronia</taxon>
    </lineage>
</organism>
<gene>
    <name evidence="1" type="ORF">Ddye_009347</name>
</gene>
<dbReference type="Proteomes" id="UP001280121">
    <property type="component" value="Unassembled WGS sequence"/>
</dbReference>
<accession>A0AAD9XB73</accession>
<reference evidence="1" key="1">
    <citation type="journal article" date="2023" name="Plant J.">
        <title>Genome sequences and population genomics provide insights into the demographic history, inbreeding, and mutation load of two 'living fossil' tree species of Dipteronia.</title>
        <authorList>
            <person name="Feng Y."/>
            <person name="Comes H.P."/>
            <person name="Chen J."/>
            <person name="Zhu S."/>
            <person name="Lu R."/>
            <person name="Zhang X."/>
            <person name="Li P."/>
            <person name="Qiu J."/>
            <person name="Olsen K.M."/>
            <person name="Qiu Y."/>
        </authorList>
    </citation>
    <scope>NUCLEOTIDE SEQUENCE</scope>
    <source>
        <strain evidence="1">KIB01</strain>
    </source>
</reference>